<evidence type="ECO:0000313" key="4">
    <source>
        <dbReference type="Proteomes" id="UP000224607"/>
    </source>
</evidence>
<accession>A0A1I3IFY6</accession>
<proteinExistence type="predicted"/>
<sequence length="112" mass="13108">MPRVLQYVRNKTGYKIDVKITDTKGKDLLNTRLVIEEAMRFYIDLSDNIHDFNHMEKLYVKLNTGHDIYTSLYLANKVGMGLDYFFNDISHEMILISFDINFSCFSLAKINS</sequence>
<reference evidence="3" key="1">
    <citation type="submission" date="2016-10" db="EMBL/GenBank/DDBJ databases">
        <authorList>
            <person name="Varghese N."/>
            <person name="Submissions S."/>
        </authorList>
    </citation>
    <scope>NUCLEOTIDE SEQUENCE [LARGE SCALE GENOMIC DNA]</scope>
    <source>
        <strain evidence="3">DSM 17908</strain>
    </source>
</reference>
<dbReference type="STRING" id="351675.SAMN05421680_101329"/>
<keyword evidence="4" id="KW-1185">Reference proteome</keyword>
<evidence type="ECO:0000313" key="3">
    <source>
        <dbReference type="Proteomes" id="UP000198919"/>
    </source>
</evidence>
<evidence type="ECO:0000313" key="1">
    <source>
        <dbReference type="EMBL" id="PHM39485.1"/>
    </source>
</evidence>
<reference evidence="1 4" key="3">
    <citation type="journal article" date="2017" name="Nat. Microbiol.">
        <title>Natural product diversity associated with the nematode symbionts Photorhabdus and Xenorhabdus.</title>
        <authorList>
            <person name="Tobias N.J."/>
            <person name="Wolff H."/>
            <person name="Djahanschiri B."/>
            <person name="Grundmann F."/>
            <person name="Kronenwerth M."/>
            <person name="Shi Y.M."/>
            <person name="Simonyi S."/>
            <person name="Grun P."/>
            <person name="Shapiro-Ilan D."/>
            <person name="Pidot S.J."/>
            <person name="Stinear T.P."/>
            <person name="Ebersberger I."/>
            <person name="Bode H.B."/>
        </authorList>
    </citation>
    <scope>NUCLEOTIDE SEQUENCE [LARGE SCALE GENOMIC DNA]</scope>
    <source>
        <strain evidence="1 4">DSM 17908</strain>
    </source>
</reference>
<name>A0A1I3IFY6_9GAMM</name>
<dbReference type="OrthoDB" id="9945017at2"/>
<reference evidence="2" key="2">
    <citation type="submission" date="2016-10" db="EMBL/GenBank/DDBJ databases">
        <authorList>
            <person name="de Groot N.N."/>
        </authorList>
    </citation>
    <scope>NUCLEOTIDE SEQUENCE [LARGE SCALE GENOMIC DNA]</scope>
    <source>
        <strain evidence="2">DSM 17908</strain>
    </source>
</reference>
<dbReference type="Proteomes" id="UP000224607">
    <property type="component" value="Unassembled WGS sequence"/>
</dbReference>
<dbReference type="Proteomes" id="UP000198919">
    <property type="component" value="Unassembled WGS sequence"/>
</dbReference>
<gene>
    <name evidence="2" type="ORF">SAMN05421680_101329</name>
    <name evidence="1" type="ORF">Xmau_02833</name>
</gene>
<organism evidence="2 3">
    <name type="scientific">Xenorhabdus mauleonii</name>
    <dbReference type="NCBI Taxonomy" id="351675"/>
    <lineage>
        <taxon>Bacteria</taxon>
        <taxon>Pseudomonadati</taxon>
        <taxon>Pseudomonadota</taxon>
        <taxon>Gammaproteobacteria</taxon>
        <taxon>Enterobacterales</taxon>
        <taxon>Morganellaceae</taxon>
        <taxon>Xenorhabdus</taxon>
    </lineage>
</organism>
<dbReference type="AlphaFoldDB" id="A0A1I3IFY6"/>
<dbReference type="EMBL" id="FORG01000001">
    <property type="protein sequence ID" value="SFI46841.1"/>
    <property type="molecule type" value="Genomic_DNA"/>
</dbReference>
<dbReference type="RefSeq" id="WP_092507284.1">
    <property type="nucleotide sequence ID" value="NZ_CAWNQB010000002.1"/>
</dbReference>
<dbReference type="EMBL" id="NITY01000010">
    <property type="protein sequence ID" value="PHM39485.1"/>
    <property type="molecule type" value="Genomic_DNA"/>
</dbReference>
<evidence type="ECO:0000313" key="2">
    <source>
        <dbReference type="EMBL" id="SFI46841.1"/>
    </source>
</evidence>
<protein>
    <submittedName>
        <fullName evidence="2">Uncharacterized protein</fullName>
    </submittedName>
</protein>